<evidence type="ECO:0000256" key="6">
    <source>
        <dbReference type="ARBA" id="ARBA00022884"/>
    </source>
</evidence>
<dbReference type="STRING" id="1423792.FD09_GL001554"/>
<evidence type="ECO:0000313" key="9">
    <source>
        <dbReference type="EMBL" id="KRL08642.1"/>
    </source>
</evidence>
<organism evidence="9 10">
    <name type="scientific">Schleiferilactobacillus perolens DSM 12744</name>
    <dbReference type="NCBI Taxonomy" id="1423792"/>
    <lineage>
        <taxon>Bacteria</taxon>
        <taxon>Bacillati</taxon>
        <taxon>Bacillota</taxon>
        <taxon>Bacilli</taxon>
        <taxon>Lactobacillales</taxon>
        <taxon>Lactobacillaceae</taxon>
        <taxon>Schleiferilactobacillus</taxon>
    </lineage>
</organism>
<dbReference type="RefSeq" id="WP_057822372.1">
    <property type="nucleotide sequence ID" value="NZ_AZEC01000021.1"/>
</dbReference>
<dbReference type="PATRIC" id="fig|1423792.3.peg.1571"/>
<keyword evidence="4 7" id="KW-0255">Endonuclease</keyword>
<comment type="function">
    <text evidence="1 7">RNaseP catalyzes the removal of the 5'-leader sequence from pre-tRNA to produce the mature 5'-terminus. It can also cleave other RNA substrates such as 4.5S RNA. The protein component plays an auxiliary but essential role in vivo by binding to the 5'-leader sequence and broadening the substrate specificity of the ribozyme.</text>
</comment>
<dbReference type="InterPro" id="IPR000100">
    <property type="entry name" value="RNase_P"/>
</dbReference>
<evidence type="ECO:0000256" key="5">
    <source>
        <dbReference type="ARBA" id="ARBA00022801"/>
    </source>
</evidence>
<comment type="subunit">
    <text evidence="7">Consists of a catalytic RNA component (M1 or rnpB) and a protein subunit.</text>
</comment>
<dbReference type="Gene3D" id="3.30.230.10">
    <property type="match status" value="1"/>
</dbReference>
<evidence type="ECO:0000256" key="4">
    <source>
        <dbReference type="ARBA" id="ARBA00022759"/>
    </source>
</evidence>
<protein>
    <recommendedName>
        <fullName evidence="7 8">Ribonuclease P protein component</fullName>
        <shortName evidence="7">RNase P protein</shortName>
        <shortName evidence="7">RNaseP protein</shortName>
        <ecNumber evidence="7 8">3.1.26.5</ecNumber>
    </recommendedName>
    <alternativeName>
        <fullName evidence="7">Protein C5</fullName>
    </alternativeName>
</protein>
<dbReference type="GO" id="GO:0030677">
    <property type="term" value="C:ribonuclease P complex"/>
    <property type="evidence" value="ECO:0007669"/>
    <property type="project" value="TreeGrafter"/>
</dbReference>
<keyword evidence="5 7" id="KW-0378">Hydrolase</keyword>
<dbReference type="AlphaFoldDB" id="A0A0R1MU92"/>
<evidence type="ECO:0000256" key="2">
    <source>
        <dbReference type="ARBA" id="ARBA00022694"/>
    </source>
</evidence>
<evidence type="ECO:0000256" key="8">
    <source>
        <dbReference type="NCBIfam" id="TIGR00188"/>
    </source>
</evidence>
<keyword evidence="6 7" id="KW-0694">RNA-binding</keyword>
<evidence type="ECO:0000256" key="3">
    <source>
        <dbReference type="ARBA" id="ARBA00022722"/>
    </source>
</evidence>
<dbReference type="Pfam" id="PF00825">
    <property type="entry name" value="Ribonuclease_P"/>
    <property type="match status" value="1"/>
</dbReference>
<comment type="catalytic activity">
    <reaction evidence="7">
        <text>Endonucleolytic cleavage of RNA, removing 5'-extranucleotides from tRNA precursor.</text>
        <dbReference type="EC" id="3.1.26.5"/>
    </reaction>
</comment>
<reference evidence="9 10" key="1">
    <citation type="journal article" date="2015" name="Genome Announc.">
        <title>Expanding the biotechnology potential of lactobacilli through comparative genomics of 213 strains and associated genera.</title>
        <authorList>
            <person name="Sun Z."/>
            <person name="Harris H.M."/>
            <person name="McCann A."/>
            <person name="Guo C."/>
            <person name="Argimon S."/>
            <person name="Zhang W."/>
            <person name="Yang X."/>
            <person name="Jeffery I.B."/>
            <person name="Cooney J.C."/>
            <person name="Kagawa T.F."/>
            <person name="Liu W."/>
            <person name="Song Y."/>
            <person name="Salvetti E."/>
            <person name="Wrobel A."/>
            <person name="Rasinkangas P."/>
            <person name="Parkhill J."/>
            <person name="Rea M.C."/>
            <person name="O'Sullivan O."/>
            <person name="Ritari J."/>
            <person name="Douillard F.P."/>
            <person name="Paul Ross R."/>
            <person name="Yang R."/>
            <person name="Briner A.E."/>
            <person name="Felis G.E."/>
            <person name="de Vos W.M."/>
            <person name="Barrangou R."/>
            <person name="Klaenhammer T.R."/>
            <person name="Caufield P.W."/>
            <person name="Cui Y."/>
            <person name="Zhang H."/>
            <person name="O'Toole P.W."/>
        </authorList>
    </citation>
    <scope>NUCLEOTIDE SEQUENCE [LARGE SCALE GENOMIC DNA]</scope>
    <source>
        <strain evidence="9 10">DSM 12744</strain>
    </source>
</reference>
<dbReference type="EC" id="3.1.26.5" evidence="7 8"/>
<keyword evidence="3 7" id="KW-0540">Nuclease</keyword>
<dbReference type="HAMAP" id="MF_00227">
    <property type="entry name" value="RNase_P"/>
    <property type="match status" value="1"/>
</dbReference>
<dbReference type="InterPro" id="IPR020568">
    <property type="entry name" value="Ribosomal_Su5_D2-typ_SF"/>
</dbReference>
<dbReference type="PANTHER" id="PTHR33992:SF1">
    <property type="entry name" value="RIBONUCLEASE P PROTEIN COMPONENT"/>
    <property type="match status" value="1"/>
</dbReference>
<comment type="caution">
    <text evidence="9">The sequence shown here is derived from an EMBL/GenBank/DDBJ whole genome shotgun (WGS) entry which is preliminary data.</text>
</comment>
<evidence type="ECO:0000256" key="7">
    <source>
        <dbReference type="HAMAP-Rule" id="MF_00227"/>
    </source>
</evidence>
<dbReference type="GO" id="GO:0001682">
    <property type="term" value="P:tRNA 5'-leader removal"/>
    <property type="evidence" value="ECO:0007669"/>
    <property type="project" value="UniProtKB-UniRule"/>
</dbReference>
<dbReference type="GO" id="GO:0004526">
    <property type="term" value="F:ribonuclease P activity"/>
    <property type="evidence" value="ECO:0007669"/>
    <property type="project" value="UniProtKB-UniRule"/>
</dbReference>
<dbReference type="GO" id="GO:0042781">
    <property type="term" value="F:3'-tRNA processing endoribonuclease activity"/>
    <property type="evidence" value="ECO:0007669"/>
    <property type="project" value="TreeGrafter"/>
</dbReference>
<evidence type="ECO:0000256" key="1">
    <source>
        <dbReference type="ARBA" id="ARBA00002663"/>
    </source>
</evidence>
<dbReference type="OrthoDB" id="9810867at2"/>
<accession>A0A0R1MU92</accession>
<proteinExistence type="inferred from homology"/>
<keyword evidence="10" id="KW-1185">Reference proteome</keyword>
<name>A0A0R1MU92_9LACO</name>
<dbReference type="EMBL" id="AZEC01000021">
    <property type="protein sequence ID" value="KRL08642.1"/>
    <property type="molecule type" value="Genomic_DNA"/>
</dbReference>
<dbReference type="Proteomes" id="UP000051330">
    <property type="component" value="Unassembled WGS sequence"/>
</dbReference>
<dbReference type="PANTHER" id="PTHR33992">
    <property type="entry name" value="RIBONUCLEASE P PROTEIN COMPONENT"/>
    <property type="match status" value="1"/>
</dbReference>
<dbReference type="GO" id="GO:0000049">
    <property type="term" value="F:tRNA binding"/>
    <property type="evidence" value="ECO:0007669"/>
    <property type="project" value="UniProtKB-UniRule"/>
</dbReference>
<dbReference type="InterPro" id="IPR014721">
    <property type="entry name" value="Ribsml_uS5_D2-typ_fold_subgr"/>
</dbReference>
<gene>
    <name evidence="7" type="primary">rnpA</name>
    <name evidence="9" type="ORF">FD09_GL001554</name>
</gene>
<evidence type="ECO:0000313" key="10">
    <source>
        <dbReference type="Proteomes" id="UP000051330"/>
    </source>
</evidence>
<dbReference type="NCBIfam" id="TIGR00188">
    <property type="entry name" value="rnpA"/>
    <property type="match status" value="1"/>
</dbReference>
<dbReference type="FunFam" id="3.30.230.10:FF:000021">
    <property type="entry name" value="Ribonuclease P protein component"/>
    <property type="match status" value="1"/>
</dbReference>
<comment type="similarity">
    <text evidence="7">Belongs to the RnpA family.</text>
</comment>
<keyword evidence="2 7" id="KW-0819">tRNA processing</keyword>
<sequence length="127" mass="14459">MRKSYRVKSEKDFQRVFDAGHSVANRYFVIYQLPKAGQKHFRVGISVGKKVGHTAVLRNQIKRYIRQSLHEMSEELPRSVDFLVIARKGAGNLDMATTKSNLQHVLSLADLLNHSAATSHRNQEDRG</sequence>
<dbReference type="SUPFAM" id="SSF54211">
    <property type="entry name" value="Ribosomal protein S5 domain 2-like"/>
    <property type="match status" value="1"/>
</dbReference>